<evidence type="ECO:0000313" key="1">
    <source>
        <dbReference type="EMBL" id="KAK1656763.1"/>
    </source>
</evidence>
<evidence type="ECO:0000313" key="2">
    <source>
        <dbReference type="Proteomes" id="UP001224890"/>
    </source>
</evidence>
<accession>A0AAJ0EPS2</accession>
<reference evidence="1" key="1">
    <citation type="submission" date="2021-06" db="EMBL/GenBank/DDBJ databases">
        <title>Comparative genomics, transcriptomics and evolutionary studies reveal genomic signatures of adaptation to plant cell wall in hemibiotrophic fungi.</title>
        <authorList>
            <consortium name="DOE Joint Genome Institute"/>
            <person name="Baroncelli R."/>
            <person name="Diaz J.F."/>
            <person name="Benocci T."/>
            <person name="Peng M."/>
            <person name="Battaglia E."/>
            <person name="Haridas S."/>
            <person name="Andreopoulos W."/>
            <person name="Labutti K."/>
            <person name="Pangilinan J."/>
            <person name="Floch G.L."/>
            <person name="Makela M.R."/>
            <person name="Henrissat B."/>
            <person name="Grigoriev I.V."/>
            <person name="Crouch J.A."/>
            <person name="De Vries R.P."/>
            <person name="Sukno S.A."/>
            <person name="Thon M.R."/>
        </authorList>
    </citation>
    <scope>NUCLEOTIDE SEQUENCE</scope>
    <source>
        <strain evidence="1">CBS 193.32</strain>
    </source>
</reference>
<gene>
    <name evidence="1" type="ORF">BDP55DRAFT_639345</name>
</gene>
<organism evidence="1 2">
    <name type="scientific">Colletotrichum godetiae</name>
    <dbReference type="NCBI Taxonomy" id="1209918"/>
    <lineage>
        <taxon>Eukaryota</taxon>
        <taxon>Fungi</taxon>
        <taxon>Dikarya</taxon>
        <taxon>Ascomycota</taxon>
        <taxon>Pezizomycotina</taxon>
        <taxon>Sordariomycetes</taxon>
        <taxon>Hypocreomycetidae</taxon>
        <taxon>Glomerellales</taxon>
        <taxon>Glomerellaceae</taxon>
        <taxon>Colletotrichum</taxon>
        <taxon>Colletotrichum acutatum species complex</taxon>
    </lineage>
</organism>
<comment type="caution">
    <text evidence="1">The sequence shown here is derived from an EMBL/GenBank/DDBJ whole genome shotgun (WGS) entry which is preliminary data.</text>
</comment>
<sequence length="305" mass="34328">MAVPSATRQYPKNLGQDTLAKAWDLLNHTLEIGLGPQSWSSVPEVKLVADFPTNSAIWLTRAADMRASNGLENAQFIGYRDPQLHPRLDSLDDDIYLEVDPNMMWKERKYDLIHSRVIGYIENWPEYLRNVQSCLATAGVLNIEVVEMIPFTDEGSLPETSALLKLSRILYEPSETPEEPIGSVSSNIEQDIQNLGMKTTLTTHKLPIKHHPDKNKPLLGDWLASTMIQFIEANVPIGRETPARLRLDDKLVEAAKSEISHPSFHAYCNWSVSPRNSAKDLKLIVFKLLHSGNTVFRSTICVFAL</sequence>
<dbReference type="GeneID" id="85457765"/>
<keyword evidence="2" id="KW-1185">Reference proteome</keyword>
<name>A0AAJ0EPS2_9PEZI</name>
<proteinExistence type="predicted"/>
<protein>
    <submittedName>
        <fullName evidence="1">Uncharacterized protein</fullName>
    </submittedName>
</protein>
<dbReference type="Proteomes" id="UP001224890">
    <property type="component" value="Unassembled WGS sequence"/>
</dbReference>
<dbReference type="AlphaFoldDB" id="A0AAJ0EPS2"/>
<dbReference type="EMBL" id="JAHMHR010000122">
    <property type="protein sequence ID" value="KAK1656763.1"/>
    <property type="molecule type" value="Genomic_DNA"/>
</dbReference>
<dbReference type="RefSeq" id="XP_060421527.1">
    <property type="nucleotide sequence ID" value="XM_060573239.1"/>
</dbReference>